<accession>A0A512M478</accession>
<dbReference type="EMBL" id="BKAG01000004">
    <property type="protein sequence ID" value="GEP41545.1"/>
    <property type="molecule type" value="Genomic_DNA"/>
</dbReference>
<dbReference type="AlphaFoldDB" id="A0A512M478"/>
<keyword evidence="1" id="KW-0472">Membrane</keyword>
<reference evidence="2 3" key="1">
    <citation type="submission" date="2019-07" db="EMBL/GenBank/DDBJ databases">
        <title>Whole genome shotgun sequence of Brevifollis gellanilyticus NBRC 108608.</title>
        <authorList>
            <person name="Hosoyama A."/>
            <person name="Uohara A."/>
            <person name="Ohji S."/>
            <person name="Ichikawa N."/>
        </authorList>
    </citation>
    <scope>NUCLEOTIDE SEQUENCE [LARGE SCALE GENOMIC DNA]</scope>
    <source>
        <strain evidence="2 3">NBRC 108608</strain>
    </source>
</reference>
<dbReference type="RefSeq" id="WP_146849007.1">
    <property type="nucleotide sequence ID" value="NZ_BKAG01000004.1"/>
</dbReference>
<name>A0A512M478_9BACT</name>
<keyword evidence="1" id="KW-0812">Transmembrane</keyword>
<keyword evidence="1" id="KW-1133">Transmembrane helix</keyword>
<sequence length="227" mass="25726">MTTEESSHQAAPQRLGLGKLLLISFALCSGSIIVDQTIRWSNPLEGFLAGSIFATIVTLSYGSILILPWSFVIWGLYEVFEWKRFRSQWILAPAIAVVLLILAGFFTSPPTARGSFKQFANAKIPADATSLKYHLWGGGYADYAINYYFECSSESVEKLIADMQMEHAGRITAEEMPYLRPIKKLPEGPDYRQWVGGYHYSLERRGWFFDILTDPTKTKVYVWISCI</sequence>
<dbReference type="Proteomes" id="UP000321577">
    <property type="component" value="Unassembled WGS sequence"/>
</dbReference>
<feature type="transmembrane region" description="Helical" evidence="1">
    <location>
        <begin position="20"/>
        <end position="40"/>
    </location>
</feature>
<comment type="caution">
    <text evidence="2">The sequence shown here is derived from an EMBL/GenBank/DDBJ whole genome shotgun (WGS) entry which is preliminary data.</text>
</comment>
<evidence type="ECO:0000313" key="3">
    <source>
        <dbReference type="Proteomes" id="UP000321577"/>
    </source>
</evidence>
<feature type="transmembrane region" description="Helical" evidence="1">
    <location>
        <begin position="52"/>
        <end position="77"/>
    </location>
</feature>
<keyword evidence="3" id="KW-1185">Reference proteome</keyword>
<gene>
    <name evidence="2" type="ORF">BGE01nite_08360</name>
</gene>
<evidence type="ECO:0000256" key="1">
    <source>
        <dbReference type="SAM" id="Phobius"/>
    </source>
</evidence>
<dbReference type="OrthoDB" id="9923450at2"/>
<protein>
    <submittedName>
        <fullName evidence="2">Uncharacterized protein</fullName>
    </submittedName>
</protein>
<organism evidence="2 3">
    <name type="scientific">Brevifollis gellanilyticus</name>
    <dbReference type="NCBI Taxonomy" id="748831"/>
    <lineage>
        <taxon>Bacteria</taxon>
        <taxon>Pseudomonadati</taxon>
        <taxon>Verrucomicrobiota</taxon>
        <taxon>Verrucomicrobiia</taxon>
        <taxon>Verrucomicrobiales</taxon>
        <taxon>Verrucomicrobiaceae</taxon>
    </lineage>
</organism>
<feature type="transmembrane region" description="Helical" evidence="1">
    <location>
        <begin position="89"/>
        <end position="107"/>
    </location>
</feature>
<evidence type="ECO:0000313" key="2">
    <source>
        <dbReference type="EMBL" id="GEP41545.1"/>
    </source>
</evidence>
<proteinExistence type="predicted"/>